<dbReference type="PANTHER" id="PTHR11358:SF35">
    <property type="entry name" value="FORMIMIDOYLGLUTAMASE"/>
    <property type="match status" value="1"/>
</dbReference>
<keyword evidence="2" id="KW-0378">Hydrolase</keyword>
<keyword evidence="7" id="KW-1185">Reference proteome</keyword>
<dbReference type="GO" id="GO:0006547">
    <property type="term" value="P:L-histidine metabolic process"/>
    <property type="evidence" value="ECO:0007669"/>
    <property type="project" value="UniProtKB-KW"/>
</dbReference>
<evidence type="ECO:0000256" key="2">
    <source>
        <dbReference type="ARBA" id="ARBA00022801"/>
    </source>
</evidence>
<keyword evidence="3" id="KW-0369">Histidine metabolism</keyword>
<keyword evidence="1" id="KW-0479">Metal-binding</keyword>
<dbReference type="SUPFAM" id="SSF52768">
    <property type="entry name" value="Arginase/deacetylase"/>
    <property type="match status" value="1"/>
</dbReference>
<dbReference type="Gene3D" id="3.40.800.10">
    <property type="entry name" value="Ureohydrolase domain"/>
    <property type="match status" value="1"/>
</dbReference>
<dbReference type="PROSITE" id="PS51409">
    <property type="entry name" value="ARGINASE_2"/>
    <property type="match status" value="1"/>
</dbReference>
<dbReference type="RefSeq" id="WP_170853642.1">
    <property type="nucleotide sequence ID" value="NZ_FPAS01000001.1"/>
</dbReference>
<sequence>MKSREENFIYTPYTSEELLNMVSLREGEKRLGENVVSEEQKKFVIFGIEESVGPVANLGKPGAEGGFAPFVSTFLNIQANRFLLGKGVKIAGRISALNRFSDLKKNRVLVEELDDFVLEVLNKHVGPNQIPIVIGGGHNNAFPLMKFSAQRLKKGINVVNLDPHADYRKHEGRHSGNAFSYAFQQGYLEKYHVIGLHENYNSEEMLSRLEKDGHYFTIFEDYLAGQANINEDFLNVCKENMKKPLGVELDMDSIIDMPSSARTPSGMTLERARIYLKTVSNVEKVAYLHLPEAAPSTTQENIAVGKSLTYLVSDFIKTVNKRELIK</sequence>
<name>A0A1I6XWE6_9FLAO</name>
<accession>A0A1I6XWE6</accession>
<evidence type="ECO:0000313" key="7">
    <source>
        <dbReference type="Proteomes" id="UP000236454"/>
    </source>
</evidence>
<dbReference type="EMBL" id="FPAS01000001">
    <property type="protein sequence ID" value="SFT42343.1"/>
    <property type="molecule type" value="Genomic_DNA"/>
</dbReference>
<dbReference type="STRING" id="477690.SAMN05216474_0482"/>
<dbReference type="InterPro" id="IPR006035">
    <property type="entry name" value="Ureohydrolase"/>
</dbReference>
<evidence type="ECO:0000313" key="6">
    <source>
        <dbReference type="EMBL" id="SFT42343.1"/>
    </source>
</evidence>
<dbReference type="GO" id="GO:0033389">
    <property type="term" value="P:putrescine biosynthetic process from arginine, via agmatine"/>
    <property type="evidence" value="ECO:0007669"/>
    <property type="project" value="TreeGrafter"/>
</dbReference>
<dbReference type="InterPro" id="IPR023696">
    <property type="entry name" value="Ureohydrolase_dom_sf"/>
</dbReference>
<keyword evidence="4" id="KW-0464">Manganese</keyword>
<dbReference type="PANTHER" id="PTHR11358">
    <property type="entry name" value="ARGINASE/AGMATINASE"/>
    <property type="match status" value="1"/>
</dbReference>
<protein>
    <submittedName>
        <fullName evidence="6">Formiminoglutamase</fullName>
    </submittedName>
</protein>
<evidence type="ECO:0000256" key="3">
    <source>
        <dbReference type="ARBA" id="ARBA00022808"/>
    </source>
</evidence>
<comment type="similarity">
    <text evidence="5">Belongs to the arginase family.</text>
</comment>
<reference evidence="6 7" key="1">
    <citation type="submission" date="2016-10" db="EMBL/GenBank/DDBJ databases">
        <authorList>
            <person name="de Groot N.N."/>
        </authorList>
    </citation>
    <scope>NUCLEOTIDE SEQUENCE [LARGE SCALE GENOMIC DNA]</scope>
    <source>
        <strain evidence="6 7">CGMCC 1.7005</strain>
    </source>
</reference>
<evidence type="ECO:0000256" key="5">
    <source>
        <dbReference type="PROSITE-ProRule" id="PRU00742"/>
    </source>
</evidence>
<dbReference type="AlphaFoldDB" id="A0A1I6XWE6"/>
<dbReference type="GO" id="GO:0008783">
    <property type="term" value="F:agmatinase activity"/>
    <property type="evidence" value="ECO:0007669"/>
    <property type="project" value="TreeGrafter"/>
</dbReference>
<dbReference type="Proteomes" id="UP000236454">
    <property type="component" value="Unassembled WGS sequence"/>
</dbReference>
<gene>
    <name evidence="6" type="ORF">SAMN05216474_0482</name>
</gene>
<dbReference type="CDD" id="cd09988">
    <property type="entry name" value="Formimidoylglutamase"/>
    <property type="match status" value="1"/>
</dbReference>
<dbReference type="Pfam" id="PF00491">
    <property type="entry name" value="Arginase"/>
    <property type="match status" value="1"/>
</dbReference>
<evidence type="ECO:0000256" key="4">
    <source>
        <dbReference type="ARBA" id="ARBA00023211"/>
    </source>
</evidence>
<dbReference type="GO" id="GO:0046872">
    <property type="term" value="F:metal ion binding"/>
    <property type="evidence" value="ECO:0007669"/>
    <property type="project" value="UniProtKB-KW"/>
</dbReference>
<proteinExistence type="inferred from homology"/>
<organism evidence="6 7">
    <name type="scientific">Lishizhenia tianjinensis</name>
    <dbReference type="NCBI Taxonomy" id="477690"/>
    <lineage>
        <taxon>Bacteria</taxon>
        <taxon>Pseudomonadati</taxon>
        <taxon>Bacteroidota</taxon>
        <taxon>Flavobacteriia</taxon>
        <taxon>Flavobacteriales</taxon>
        <taxon>Crocinitomicaceae</taxon>
        <taxon>Lishizhenia</taxon>
    </lineage>
</organism>
<evidence type="ECO:0000256" key="1">
    <source>
        <dbReference type="ARBA" id="ARBA00022723"/>
    </source>
</evidence>